<comment type="caution">
    <text evidence="4">The sequence shown here is derived from an EMBL/GenBank/DDBJ whole genome shotgun (WGS) entry which is preliminary data.</text>
</comment>
<evidence type="ECO:0000256" key="3">
    <source>
        <dbReference type="SAM" id="SignalP"/>
    </source>
</evidence>
<dbReference type="EMBL" id="JAJAUY010000030">
    <property type="protein sequence ID" value="MCB5179862.1"/>
    <property type="molecule type" value="Genomic_DNA"/>
</dbReference>
<keyword evidence="3" id="KW-0732">Signal</keyword>
<keyword evidence="2" id="KW-0812">Transmembrane</keyword>
<name>A0ABS8B5I9_9ACTN</name>
<keyword evidence="2" id="KW-1133">Transmembrane helix</keyword>
<proteinExistence type="predicted"/>
<dbReference type="RefSeq" id="WP_226726700.1">
    <property type="nucleotide sequence ID" value="NZ_JAJAUY010000030.1"/>
</dbReference>
<sequence length="147" mass="14726">MTQGFRVSRWLAGATLAVVALTPVAPVRAAHDVPGEGDLAGSAAGAGRERPGRPVGAPADPGARVISRPVPVRQPEPTTPSSPPARASTSPPPSVIAAPSPSVPVVALGTEPNERAADLAAHMLPLGTGFALMGIGLGYLGVRLRRG</sequence>
<feature type="region of interest" description="Disordered" evidence="1">
    <location>
        <begin position="32"/>
        <end position="99"/>
    </location>
</feature>
<feature type="chain" id="PRO_5046077630" evidence="3">
    <location>
        <begin position="30"/>
        <end position="147"/>
    </location>
</feature>
<keyword evidence="5" id="KW-1185">Reference proteome</keyword>
<accession>A0ABS8B5I9</accession>
<evidence type="ECO:0000313" key="5">
    <source>
        <dbReference type="Proteomes" id="UP001199054"/>
    </source>
</evidence>
<keyword evidence="2" id="KW-0472">Membrane</keyword>
<gene>
    <name evidence="4" type="ORF">LG632_10780</name>
</gene>
<feature type="compositionally biased region" description="Pro residues" evidence="1">
    <location>
        <begin position="72"/>
        <end position="83"/>
    </location>
</feature>
<dbReference type="Proteomes" id="UP001199054">
    <property type="component" value="Unassembled WGS sequence"/>
</dbReference>
<feature type="compositionally biased region" description="Low complexity" evidence="1">
    <location>
        <begin position="84"/>
        <end position="99"/>
    </location>
</feature>
<organism evidence="4 5">
    <name type="scientific">Streptomyces antimicrobicus</name>
    <dbReference type="NCBI Taxonomy" id="2883108"/>
    <lineage>
        <taxon>Bacteria</taxon>
        <taxon>Bacillati</taxon>
        <taxon>Actinomycetota</taxon>
        <taxon>Actinomycetes</taxon>
        <taxon>Kitasatosporales</taxon>
        <taxon>Streptomycetaceae</taxon>
        <taxon>Streptomyces</taxon>
    </lineage>
</organism>
<feature type="signal peptide" evidence="3">
    <location>
        <begin position="1"/>
        <end position="29"/>
    </location>
</feature>
<evidence type="ECO:0000256" key="2">
    <source>
        <dbReference type="SAM" id="Phobius"/>
    </source>
</evidence>
<protein>
    <submittedName>
        <fullName evidence="4">Uncharacterized protein</fullName>
    </submittedName>
</protein>
<feature type="transmembrane region" description="Helical" evidence="2">
    <location>
        <begin position="119"/>
        <end position="142"/>
    </location>
</feature>
<evidence type="ECO:0000313" key="4">
    <source>
        <dbReference type="EMBL" id="MCB5179862.1"/>
    </source>
</evidence>
<evidence type="ECO:0000256" key="1">
    <source>
        <dbReference type="SAM" id="MobiDB-lite"/>
    </source>
</evidence>
<reference evidence="4 5" key="1">
    <citation type="submission" date="2021-10" db="EMBL/GenBank/DDBJ databases">
        <title>Streptomyces sp. strain SMC 277, a novel streptomycete isolated from soil.</title>
        <authorList>
            <person name="Chanama M."/>
        </authorList>
    </citation>
    <scope>NUCLEOTIDE SEQUENCE [LARGE SCALE GENOMIC DNA]</scope>
    <source>
        <strain evidence="4 5">SMC 277</strain>
    </source>
</reference>